<comment type="function">
    <text evidence="5">Specifically catalyzes the decarboxylation of meso-diaminopimelate (meso-DAP) to L-lysine.</text>
</comment>
<feature type="binding site" evidence="5">
    <location>
        <position position="374"/>
    </location>
    <ligand>
        <name>substrate</name>
    </ligand>
</feature>
<dbReference type="Gene3D" id="2.40.37.10">
    <property type="entry name" value="Lyase, Ornithine Decarboxylase, Chain A, domain 1"/>
    <property type="match status" value="1"/>
</dbReference>
<evidence type="ECO:0000256" key="2">
    <source>
        <dbReference type="ARBA" id="ARBA00022793"/>
    </source>
</evidence>
<feature type="active site" description="Proton donor" evidence="7">
    <location>
        <position position="345"/>
    </location>
</feature>
<gene>
    <name evidence="5" type="primary">lysA</name>
    <name evidence="11" type="ORF">B9Q01_01405</name>
</gene>
<evidence type="ECO:0000256" key="1">
    <source>
        <dbReference type="ARBA" id="ARBA00001933"/>
    </source>
</evidence>
<comment type="caution">
    <text evidence="11">The sequence shown here is derived from an EMBL/GenBank/DDBJ whole genome shotgun (WGS) entry which is preliminary data.</text>
</comment>
<dbReference type="GO" id="GO:0008836">
    <property type="term" value="F:diaminopimelate decarboxylase activity"/>
    <property type="evidence" value="ECO:0007669"/>
    <property type="project" value="UniProtKB-UniRule"/>
</dbReference>
<evidence type="ECO:0000256" key="7">
    <source>
        <dbReference type="PIRSR" id="PIRSR600183-50"/>
    </source>
</evidence>
<dbReference type="InterPro" id="IPR029066">
    <property type="entry name" value="PLP-binding_barrel"/>
</dbReference>
<reference evidence="11 12" key="1">
    <citation type="submission" date="2017-04" db="EMBL/GenBank/DDBJ databases">
        <title>Novel microbial lineages endemic to geothermal iron-oxide mats fill important gaps in the evolutionary history of Archaea.</title>
        <authorList>
            <person name="Jay Z.J."/>
            <person name="Beam J.P."/>
            <person name="Dlakic M."/>
            <person name="Rusch D.B."/>
            <person name="Kozubal M.A."/>
            <person name="Inskeep W.P."/>
        </authorList>
    </citation>
    <scope>NUCLEOTIDE SEQUENCE [LARGE SCALE GENOMIC DNA]</scope>
    <source>
        <strain evidence="11">OSP_D</strain>
    </source>
</reference>
<feature type="binding site" evidence="5">
    <location>
        <position position="318"/>
    </location>
    <ligand>
        <name>substrate</name>
    </ligand>
</feature>
<feature type="binding site" evidence="5">
    <location>
        <begin position="276"/>
        <end position="279"/>
    </location>
    <ligand>
        <name>pyridoxal 5'-phosphate</name>
        <dbReference type="ChEBI" id="CHEBI:597326"/>
    </ligand>
</feature>
<sequence>MSLFHESFEIKGENLFFDGFNLYELAQKHGTPLLVTSEKRLRNNYRTLFNAFTRHYRNIQINYALKANANPAIVCALAQEGCGADVSSPFELALARFCGVPVQKTIFSPNYASLEELMFGVESGAILNFDDIEQFRLIPKSPEVVSFRVNPGFGKGEFQGVVTAGPEAKFGVPADRVIAGYELALKRNVKRFGIHAMVGSNVLDPSHFERVTRAVVECALEVKRKLSVNFEFVDIGGGFGVPYKPTEERLNVEEVARRVTKIVRESGLGNSTLILEPGRYLVADTTILLTKVNHVKNYTKTFVGVDCGMNVLIRPALYGAYHHIVVVNKMDQPVRVKANVVGQICENTDVLGTDVQLPEVNRGDVLAILNAGAYVYAMSSQYNLRPRPKELLIDREGRVHVIRQAEEWCDMVRHTNVPPHLLP</sequence>
<dbReference type="EC" id="4.1.1.20" evidence="5 6"/>
<keyword evidence="2 5" id="KW-0210">Decarboxylase</keyword>
<protein>
    <recommendedName>
        <fullName evidence="5 6">Diaminopimelate decarboxylase</fullName>
        <shortName evidence="5">DAP decarboxylase</shortName>
        <shortName evidence="5">DAPDC</shortName>
        <ecNumber evidence="5 6">4.1.1.20</ecNumber>
    </recommendedName>
</protein>
<dbReference type="Gene3D" id="3.20.20.10">
    <property type="entry name" value="Alanine racemase"/>
    <property type="match status" value="1"/>
</dbReference>
<evidence type="ECO:0000313" key="11">
    <source>
        <dbReference type="EMBL" id="PSN84367.1"/>
    </source>
</evidence>
<dbReference type="GO" id="GO:0030170">
    <property type="term" value="F:pyridoxal phosphate binding"/>
    <property type="evidence" value="ECO:0007669"/>
    <property type="project" value="UniProtKB-UniRule"/>
</dbReference>
<feature type="domain" description="Orn/DAP/Arg decarboxylase 2 N-terminal" evidence="10">
    <location>
        <begin position="48"/>
        <end position="283"/>
    </location>
</feature>
<keyword evidence="5 8" id="KW-0457">Lysine biosynthesis</keyword>
<keyword evidence="3 5" id="KW-0663">Pyridoxal phosphate</keyword>
<dbReference type="Proteomes" id="UP000240880">
    <property type="component" value="Unassembled WGS sequence"/>
</dbReference>
<dbReference type="SUPFAM" id="SSF50621">
    <property type="entry name" value="Alanine racemase C-terminal domain-like"/>
    <property type="match status" value="1"/>
</dbReference>
<evidence type="ECO:0000256" key="4">
    <source>
        <dbReference type="ARBA" id="ARBA00023239"/>
    </source>
</evidence>
<evidence type="ECO:0000256" key="8">
    <source>
        <dbReference type="RuleBase" id="RU003738"/>
    </source>
</evidence>
<organism evidence="11 12">
    <name type="scientific">Candidatus Marsarchaeota G1 archaeon OSP_D</name>
    <dbReference type="NCBI Taxonomy" id="1978155"/>
    <lineage>
        <taxon>Archaea</taxon>
        <taxon>Candidatus Marsarchaeota</taxon>
        <taxon>Candidatus Marsarchaeota group 1</taxon>
    </lineage>
</organism>
<feature type="modified residue" description="N6-(pyridoxal phosphate)lysine" evidence="5 7">
    <location>
        <position position="66"/>
    </location>
</feature>
<comment type="catalytic activity">
    <reaction evidence="5 8">
        <text>meso-2,6-diaminopimelate + H(+) = L-lysine + CO2</text>
        <dbReference type="Rhea" id="RHEA:15101"/>
        <dbReference type="ChEBI" id="CHEBI:15378"/>
        <dbReference type="ChEBI" id="CHEBI:16526"/>
        <dbReference type="ChEBI" id="CHEBI:32551"/>
        <dbReference type="ChEBI" id="CHEBI:57791"/>
        <dbReference type="EC" id="4.1.1.20"/>
    </reaction>
</comment>
<evidence type="ECO:0000256" key="3">
    <source>
        <dbReference type="ARBA" id="ARBA00022898"/>
    </source>
</evidence>
<dbReference type="AlphaFoldDB" id="A0A2R6ADC4"/>
<keyword evidence="5" id="KW-0028">Amino-acid biosynthesis</keyword>
<dbReference type="PRINTS" id="PR01179">
    <property type="entry name" value="ODADCRBXLASE"/>
</dbReference>
<dbReference type="PRINTS" id="PR01181">
    <property type="entry name" value="DAPDCRBXLASE"/>
</dbReference>
<evidence type="ECO:0000313" key="12">
    <source>
        <dbReference type="Proteomes" id="UP000240880"/>
    </source>
</evidence>
<evidence type="ECO:0000256" key="5">
    <source>
        <dbReference type="HAMAP-Rule" id="MF_02120"/>
    </source>
</evidence>
<dbReference type="PROSITE" id="PS00878">
    <property type="entry name" value="ODR_DC_2_1"/>
    <property type="match status" value="1"/>
</dbReference>
<dbReference type="PANTHER" id="PTHR43727">
    <property type="entry name" value="DIAMINOPIMELATE DECARBOXYLASE"/>
    <property type="match status" value="1"/>
</dbReference>
<dbReference type="UniPathway" id="UPA00034">
    <property type="reaction ID" value="UER00027"/>
</dbReference>
<evidence type="ECO:0000256" key="6">
    <source>
        <dbReference type="NCBIfam" id="TIGR01048"/>
    </source>
</evidence>
<dbReference type="EMBL" id="NEXC01000004">
    <property type="protein sequence ID" value="PSN84367.1"/>
    <property type="molecule type" value="Genomic_DNA"/>
</dbReference>
<dbReference type="InterPro" id="IPR000183">
    <property type="entry name" value="Orn/DAP/Arg_de-COase"/>
</dbReference>
<comment type="cofactor">
    <cofactor evidence="1 5 7 8">
        <name>pyridoxal 5'-phosphate</name>
        <dbReference type="ChEBI" id="CHEBI:597326"/>
    </cofactor>
</comment>
<dbReference type="Pfam" id="PF00278">
    <property type="entry name" value="Orn_DAP_Arg_deC"/>
    <property type="match status" value="1"/>
</dbReference>
<accession>A0A2R6ADC4</accession>
<dbReference type="NCBIfam" id="TIGR01048">
    <property type="entry name" value="lysA"/>
    <property type="match status" value="1"/>
</dbReference>
<evidence type="ECO:0000259" key="10">
    <source>
        <dbReference type="Pfam" id="PF02784"/>
    </source>
</evidence>
<proteinExistence type="inferred from homology"/>
<dbReference type="SUPFAM" id="SSF51419">
    <property type="entry name" value="PLP-binding barrel"/>
    <property type="match status" value="1"/>
</dbReference>
<dbReference type="InterPro" id="IPR002986">
    <property type="entry name" value="DAP_deCOOHase_LysA"/>
</dbReference>
<feature type="binding site" evidence="5">
    <location>
        <position position="314"/>
    </location>
    <ligand>
        <name>substrate</name>
    </ligand>
</feature>
<evidence type="ECO:0000259" key="9">
    <source>
        <dbReference type="Pfam" id="PF00278"/>
    </source>
</evidence>
<dbReference type="InterPro" id="IPR022644">
    <property type="entry name" value="De-COase2_N"/>
</dbReference>
<dbReference type="CDD" id="cd06828">
    <property type="entry name" value="PLPDE_III_DapDC"/>
    <property type="match status" value="1"/>
</dbReference>
<keyword evidence="4 5" id="KW-0456">Lyase</keyword>
<feature type="binding site" evidence="5">
    <location>
        <position position="346"/>
    </location>
    <ligand>
        <name>substrate</name>
    </ligand>
</feature>
<dbReference type="InterPro" id="IPR022643">
    <property type="entry name" value="De-COase2_C"/>
</dbReference>
<feature type="domain" description="Orn/DAP/Arg decarboxylase 2 C-terminal" evidence="9">
    <location>
        <begin position="284"/>
        <end position="372"/>
    </location>
</feature>
<comment type="subunit">
    <text evidence="5">Homodimer.</text>
</comment>
<dbReference type="PANTHER" id="PTHR43727:SF2">
    <property type="entry name" value="GROUP IV DECARBOXYLASE"/>
    <property type="match status" value="1"/>
</dbReference>
<dbReference type="InterPro" id="IPR009006">
    <property type="entry name" value="Ala_racemase/Decarboxylase_C"/>
</dbReference>
<feature type="binding site" evidence="5">
    <location>
        <position position="238"/>
    </location>
    <ligand>
        <name>pyridoxal 5'-phosphate</name>
        <dbReference type="ChEBI" id="CHEBI:597326"/>
    </ligand>
</feature>
<dbReference type="HAMAP" id="MF_02120">
    <property type="entry name" value="LysA"/>
    <property type="match status" value="1"/>
</dbReference>
<dbReference type="InterPro" id="IPR022653">
    <property type="entry name" value="De-COase2_pyr-phos_BS"/>
</dbReference>
<name>A0A2R6ADC4_9ARCH</name>
<comment type="pathway">
    <text evidence="5 8">Amino-acid biosynthesis; L-lysine biosynthesis via DAP pathway; L-lysine from DL-2,6-diaminopimelate: step 1/1.</text>
</comment>
<feature type="binding site" evidence="5">
    <location>
        <position position="279"/>
    </location>
    <ligand>
        <name>substrate</name>
    </ligand>
</feature>
<dbReference type="Pfam" id="PF02784">
    <property type="entry name" value="Orn_Arg_deC_N"/>
    <property type="match status" value="1"/>
</dbReference>
<comment type="similarity">
    <text evidence="5">Belongs to the Orn/Lys/Arg decarboxylase class-II family. LysA subfamily.</text>
</comment>
<dbReference type="FunFam" id="3.20.20.10:FF:000003">
    <property type="entry name" value="Diaminopimelate decarboxylase"/>
    <property type="match status" value="1"/>
</dbReference>
<feature type="binding site" evidence="5">
    <location>
        <position position="374"/>
    </location>
    <ligand>
        <name>pyridoxal 5'-phosphate</name>
        <dbReference type="ChEBI" id="CHEBI:597326"/>
    </ligand>
</feature>
<dbReference type="GO" id="GO:0009089">
    <property type="term" value="P:lysine biosynthetic process via diaminopimelate"/>
    <property type="evidence" value="ECO:0007669"/>
    <property type="project" value="UniProtKB-UniRule"/>
</dbReference>